<evidence type="ECO:0000313" key="1">
    <source>
        <dbReference type="EMBL" id="CAH1721908.1"/>
    </source>
</evidence>
<dbReference type="AlphaFoldDB" id="A0A9P0NE32"/>
<protein>
    <submittedName>
        <fullName evidence="1">Uncharacterized protein</fullName>
    </submittedName>
</protein>
<reference evidence="1" key="2">
    <citation type="submission" date="2022-10" db="EMBL/GenBank/DDBJ databases">
        <authorList>
            <consortium name="ENA_rothamsted_submissions"/>
            <consortium name="culmorum"/>
            <person name="King R."/>
        </authorList>
    </citation>
    <scope>NUCLEOTIDE SEQUENCE</scope>
</reference>
<accession>A0A9P0NE32</accession>
<proteinExistence type="predicted"/>
<dbReference type="EMBL" id="OU899035">
    <property type="protein sequence ID" value="CAH1721908.1"/>
    <property type="molecule type" value="Genomic_DNA"/>
</dbReference>
<reference evidence="1" key="1">
    <citation type="submission" date="2022-02" db="EMBL/GenBank/DDBJ databases">
        <authorList>
            <person name="King R."/>
        </authorList>
    </citation>
    <scope>NUCLEOTIDE SEQUENCE</scope>
</reference>
<name>A0A9P0NE32_APHGO</name>
<sequence length="127" mass="14707">MKSDILVSTCRIVRKQTQYKCSVLFFMYMRETKNKNPTLFGCIYALPPPSCCSCVICIRARVKHFSPPATRNVFFRNYYFPPPQLTRDMHIMSHSCCPFCLQFADNNLIDTSNSSTTTLHCNVAERF</sequence>
<dbReference type="Proteomes" id="UP001154329">
    <property type="component" value="Chromosome 2"/>
</dbReference>
<organism evidence="1 2">
    <name type="scientific">Aphis gossypii</name>
    <name type="common">Cotton aphid</name>
    <dbReference type="NCBI Taxonomy" id="80765"/>
    <lineage>
        <taxon>Eukaryota</taxon>
        <taxon>Metazoa</taxon>
        <taxon>Ecdysozoa</taxon>
        <taxon>Arthropoda</taxon>
        <taxon>Hexapoda</taxon>
        <taxon>Insecta</taxon>
        <taxon>Pterygota</taxon>
        <taxon>Neoptera</taxon>
        <taxon>Paraneoptera</taxon>
        <taxon>Hemiptera</taxon>
        <taxon>Sternorrhyncha</taxon>
        <taxon>Aphidomorpha</taxon>
        <taxon>Aphidoidea</taxon>
        <taxon>Aphididae</taxon>
        <taxon>Aphidini</taxon>
        <taxon>Aphis</taxon>
        <taxon>Aphis</taxon>
    </lineage>
</organism>
<keyword evidence="2" id="KW-1185">Reference proteome</keyword>
<evidence type="ECO:0000313" key="2">
    <source>
        <dbReference type="Proteomes" id="UP001154329"/>
    </source>
</evidence>
<gene>
    <name evidence="1" type="ORF">APHIGO_LOCUS4580</name>
</gene>